<reference evidence="1 2" key="1">
    <citation type="submission" date="2023-10" db="EMBL/GenBank/DDBJ databases">
        <title>Chromosome-scale genome assembly provides insights into flower coloration mechanisms of Canna indica.</title>
        <authorList>
            <person name="Li C."/>
        </authorList>
    </citation>
    <scope>NUCLEOTIDE SEQUENCE [LARGE SCALE GENOMIC DNA]</scope>
    <source>
        <tissue evidence="1">Flower</tissue>
    </source>
</reference>
<proteinExistence type="predicted"/>
<evidence type="ECO:0000313" key="1">
    <source>
        <dbReference type="EMBL" id="WOL04541.1"/>
    </source>
</evidence>
<keyword evidence="2" id="KW-1185">Reference proteome</keyword>
<gene>
    <name evidence="1" type="ORF">Cni_G13262</name>
</gene>
<sequence length="67" mass="7880">MLEEANDQILELTSWGDRRPKFASFRKGTYFGSTVRDLLSDDIFSADDDTWCRQRKTTSLDFYSVEF</sequence>
<dbReference type="Proteomes" id="UP001327560">
    <property type="component" value="Chromosome 4"/>
</dbReference>
<dbReference type="AlphaFoldDB" id="A0AAQ3KF67"/>
<dbReference type="EMBL" id="CP136893">
    <property type="protein sequence ID" value="WOL04541.1"/>
    <property type="molecule type" value="Genomic_DNA"/>
</dbReference>
<protein>
    <submittedName>
        <fullName evidence="1">Uncharacterized protein</fullName>
    </submittedName>
</protein>
<accession>A0AAQ3KF67</accession>
<name>A0AAQ3KF67_9LILI</name>
<organism evidence="1 2">
    <name type="scientific">Canna indica</name>
    <name type="common">Indian-shot</name>
    <dbReference type="NCBI Taxonomy" id="4628"/>
    <lineage>
        <taxon>Eukaryota</taxon>
        <taxon>Viridiplantae</taxon>
        <taxon>Streptophyta</taxon>
        <taxon>Embryophyta</taxon>
        <taxon>Tracheophyta</taxon>
        <taxon>Spermatophyta</taxon>
        <taxon>Magnoliopsida</taxon>
        <taxon>Liliopsida</taxon>
        <taxon>Zingiberales</taxon>
        <taxon>Cannaceae</taxon>
        <taxon>Canna</taxon>
    </lineage>
</organism>
<evidence type="ECO:0000313" key="2">
    <source>
        <dbReference type="Proteomes" id="UP001327560"/>
    </source>
</evidence>